<dbReference type="Proteomes" id="UP001142055">
    <property type="component" value="Chromosome 2"/>
</dbReference>
<dbReference type="EMBL" id="JAPWDV010000002">
    <property type="protein sequence ID" value="KAJ6220628.1"/>
    <property type="molecule type" value="Genomic_DNA"/>
</dbReference>
<gene>
    <name evidence="6" type="ORF">RDWZM_006440</name>
</gene>
<feature type="compositionally biased region" description="Polar residues" evidence="3">
    <location>
        <begin position="46"/>
        <end position="55"/>
    </location>
</feature>
<dbReference type="InterPro" id="IPR039735">
    <property type="entry name" value="CHIC1/2"/>
</dbReference>
<reference evidence="6" key="1">
    <citation type="submission" date="2022-12" db="EMBL/GenBank/DDBJ databases">
        <title>Genome assemblies of Blomia tropicalis.</title>
        <authorList>
            <person name="Cui Y."/>
        </authorList>
    </citation>
    <scope>NUCLEOTIDE SEQUENCE</scope>
    <source>
        <tissue evidence="6">Adult mites</tissue>
    </source>
</reference>
<keyword evidence="4" id="KW-0812">Transmembrane</keyword>
<keyword evidence="7" id="KW-1185">Reference proteome</keyword>
<feature type="transmembrane region" description="Helical" evidence="4">
    <location>
        <begin position="142"/>
        <end position="165"/>
    </location>
</feature>
<dbReference type="Pfam" id="PF10256">
    <property type="entry name" value="Erf4"/>
    <property type="match status" value="1"/>
</dbReference>
<evidence type="ECO:0000256" key="3">
    <source>
        <dbReference type="SAM" id="MobiDB-lite"/>
    </source>
</evidence>
<dbReference type="PANTHER" id="PTHR13005:SF4">
    <property type="entry name" value="CYSTEINE-RICH HYDROPHOBIC PROTEIN"/>
    <property type="match status" value="1"/>
</dbReference>
<dbReference type="OMA" id="EKCLDHE"/>
<feature type="region of interest" description="Disordered" evidence="3">
    <location>
        <begin position="27"/>
        <end position="55"/>
    </location>
</feature>
<comment type="caution">
    <text evidence="6">The sequence shown here is derived from an EMBL/GenBank/DDBJ whole genome shotgun (WGS) entry which is preliminary data.</text>
</comment>
<evidence type="ECO:0000256" key="4">
    <source>
        <dbReference type="SAM" id="Phobius"/>
    </source>
</evidence>
<evidence type="ECO:0000259" key="5">
    <source>
        <dbReference type="Pfam" id="PF10256"/>
    </source>
</evidence>
<sequence>MKKTFVDSPANISEDFDIIELSDSCNAHDQTEKTQTKKSLKMGKSPQKNLTSEGSNFISTSNASNIDYLLSLLPPTELSVVPLEDPIIIRGNGNMTLFGLSNSFSSTFPSSLLGRVSREEFEYTMNRINHLLRQQHSTNAKFLLLGCLCCCCSLGCSLLWPTFALSKRTRSSLQKLLAMENSRLYNKLGLNWRVTKQQSHTNHSFMEYILVIDFLPKMQIYQPD</sequence>
<protein>
    <recommendedName>
        <fullName evidence="5">Golgin subfamily A member 7/ERF4 domain-containing protein</fullName>
    </recommendedName>
</protein>
<dbReference type="GO" id="GO:0016020">
    <property type="term" value="C:membrane"/>
    <property type="evidence" value="ECO:0007669"/>
    <property type="project" value="UniProtKB-SubCell"/>
</dbReference>
<evidence type="ECO:0000256" key="2">
    <source>
        <dbReference type="ARBA" id="ARBA00023136"/>
    </source>
</evidence>
<dbReference type="PANTHER" id="PTHR13005">
    <property type="entry name" value="CYSTEINE-RICH HYDROPHOBIC DOMAIN PROTEIN BRAIN X-LINKED PROTEIN"/>
    <property type="match status" value="1"/>
</dbReference>
<name>A0A9Q0RLS0_BLOTA</name>
<evidence type="ECO:0000256" key="1">
    <source>
        <dbReference type="ARBA" id="ARBA00004370"/>
    </source>
</evidence>
<dbReference type="AlphaFoldDB" id="A0A9Q0RLS0"/>
<proteinExistence type="predicted"/>
<comment type="subcellular location">
    <subcellularLocation>
        <location evidence="1">Membrane</location>
    </subcellularLocation>
</comment>
<evidence type="ECO:0000313" key="6">
    <source>
        <dbReference type="EMBL" id="KAJ6220628.1"/>
    </source>
</evidence>
<feature type="domain" description="Golgin subfamily A member 7/ERF4" evidence="5">
    <location>
        <begin position="102"/>
        <end position="193"/>
    </location>
</feature>
<evidence type="ECO:0000313" key="7">
    <source>
        <dbReference type="Proteomes" id="UP001142055"/>
    </source>
</evidence>
<keyword evidence="2 4" id="KW-0472">Membrane</keyword>
<organism evidence="6 7">
    <name type="scientific">Blomia tropicalis</name>
    <name type="common">Mite</name>
    <dbReference type="NCBI Taxonomy" id="40697"/>
    <lineage>
        <taxon>Eukaryota</taxon>
        <taxon>Metazoa</taxon>
        <taxon>Ecdysozoa</taxon>
        <taxon>Arthropoda</taxon>
        <taxon>Chelicerata</taxon>
        <taxon>Arachnida</taxon>
        <taxon>Acari</taxon>
        <taxon>Acariformes</taxon>
        <taxon>Sarcoptiformes</taxon>
        <taxon>Astigmata</taxon>
        <taxon>Glycyphagoidea</taxon>
        <taxon>Echimyopodidae</taxon>
        <taxon>Blomia</taxon>
    </lineage>
</organism>
<keyword evidence="4" id="KW-1133">Transmembrane helix</keyword>
<dbReference type="InterPro" id="IPR019383">
    <property type="entry name" value="Golgin_A_7/ERF4"/>
</dbReference>
<accession>A0A9Q0RLS0</accession>